<dbReference type="SUPFAM" id="SSF57756">
    <property type="entry name" value="Retrovirus zinc finger-like domains"/>
    <property type="match status" value="1"/>
</dbReference>
<name>A0ABQ5AQW6_9ASTR</name>
<proteinExistence type="predicted"/>
<sequence>MMDLFNTNNHVGIKSHLNAASITAALIDVNVAQSKLVLLENFKENYSKCLRLLLKEFNLLKWDQQVVSELVTLRNFARRYGSRFCTHDDRLCTVGNHRECATLPKIAVLEGVEKVTPITSAEDKAQKRLEVKARSTLMMGIPNEHRLKFKSMKDAKLLLEAVEKRFGGNATTKKTQRNLLKQQYENFTAPRSEMLDQTFDRLEKLVSQLDLLDEKISQEDDLQQIHPDDIEEMDLRWKMAMLTIRARRFLKNTGRKLTDNGNKTIGFDKSKVKCYNCHKRGQFSKECRALKNQDNKNKEVSRRSVPVSNDSNCSKSCMETVKLLKSQNDQLLRDLEKSSLMVLGYKTVPPPYTGNIMPPTPDLSFTGLDEVFNKPVVKNRKFDEEASKVVRKSDDSLIIKD</sequence>
<dbReference type="Pfam" id="PF14223">
    <property type="entry name" value="Retrotran_gag_2"/>
    <property type="match status" value="1"/>
</dbReference>
<reference evidence="1" key="2">
    <citation type="submission" date="2022-01" db="EMBL/GenBank/DDBJ databases">
        <authorList>
            <person name="Yamashiro T."/>
            <person name="Shiraishi A."/>
            <person name="Satake H."/>
            <person name="Nakayama K."/>
        </authorList>
    </citation>
    <scope>NUCLEOTIDE SEQUENCE</scope>
</reference>
<reference evidence="1" key="1">
    <citation type="journal article" date="2022" name="Int. J. Mol. Sci.">
        <title>Draft Genome of Tanacetum Coccineum: Genomic Comparison of Closely Related Tanacetum-Family Plants.</title>
        <authorList>
            <person name="Yamashiro T."/>
            <person name="Shiraishi A."/>
            <person name="Nakayama K."/>
            <person name="Satake H."/>
        </authorList>
    </citation>
    <scope>NUCLEOTIDE SEQUENCE</scope>
</reference>
<accession>A0ABQ5AQW6</accession>
<comment type="caution">
    <text evidence="1">The sequence shown here is derived from an EMBL/GenBank/DDBJ whole genome shotgun (WGS) entry which is preliminary data.</text>
</comment>
<evidence type="ECO:0000313" key="1">
    <source>
        <dbReference type="EMBL" id="GJT04830.1"/>
    </source>
</evidence>
<gene>
    <name evidence="1" type="ORF">Tco_0839292</name>
</gene>
<dbReference type="InterPro" id="IPR036875">
    <property type="entry name" value="Znf_CCHC_sf"/>
</dbReference>
<organism evidence="1 2">
    <name type="scientific">Tanacetum coccineum</name>
    <dbReference type="NCBI Taxonomy" id="301880"/>
    <lineage>
        <taxon>Eukaryota</taxon>
        <taxon>Viridiplantae</taxon>
        <taxon>Streptophyta</taxon>
        <taxon>Embryophyta</taxon>
        <taxon>Tracheophyta</taxon>
        <taxon>Spermatophyta</taxon>
        <taxon>Magnoliopsida</taxon>
        <taxon>eudicotyledons</taxon>
        <taxon>Gunneridae</taxon>
        <taxon>Pentapetalae</taxon>
        <taxon>asterids</taxon>
        <taxon>campanulids</taxon>
        <taxon>Asterales</taxon>
        <taxon>Asteraceae</taxon>
        <taxon>Asteroideae</taxon>
        <taxon>Anthemideae</taxon>
        <taxon>Anthemidinae</taxon>
        <taxon>Tanacetum</taxon>
    </lineage>
</organism>
<dbReference type="Proteomes" id="UP001151760">
    <property type="component" value="Unassembled WGS sequence"/>
</dbReference>
<keyword evidence="2" id="KW-1185">Reference proteome</keyword>
<protein>
    <submittedName>
        <fullName evidence="1">Ribonuclease H-like domain-containing protein</fullName>
    </submittedName>
</protein>
<dbReference type="EMBL" id="BQNB010012538">
    <property type="protein sequence ID" value="GJT04830.1"/>
    <property type="molecule type" value="Genomic_DNA"/>
</dbReference>
<evidence type="ECO:0000313" key="2">
    <source>
        <dbReference type="Proteomes" id="UP001151760"/>
    </source>
</evidence>